<dbReference type="Pfam" id="PF03780">
    <property type="entry name" value="Asp23"/>
    <property type="match status" value="1"/>
</dbReference>
<dbReference type="EMBL" id="CP101988">
    <property type="protein sequence ID" value="UUI74601.1"/>
    <property type="molecule type" value="Genomic_DNA"/>
</dbReference>
<evidence type="ECO:0000313" key="3">
    <source>
        <dbReference type="Proteomes" id="UP001316189"/>
    </source>
</evidence>
<dbReference type="RefSeq" id="WP_227570684.1">
    <property type="nucleotide sequence ID" value="NZ_CP101988.1"/>
</dbReference>
<comment type="similarity">
    <text evidence="1">Belongs to the asp23 family.</text>
</comment>
<organism evidence="2 3">
    <name type="scientific">Cellulomonas chengniuliangii</name>
    <dbReference type="NCBI Taxonomy" id="2968084"/>
    <lineage>
        <taxon>Bacteria</taxon>
        <taxon>Bacillati</taxon>
        <taxon>Actinomycetota</taxon>
        <taxon>Actinomycetes</taxon>
        <taxon>Micrococcales</taxon>
        <taxon>Cellulomonadaceae</taxon>
        <taxon>Cellulomonas</taxon>
    </lineage>
</organism>
<name>A0ABY5KZE1_9CELL</name>
<protein>
    <submittedName>
        <fullName evidence="2">Asp23/Gls24 family envelope stress response protein</fullName>
    </submittedName>
</protein>
<dbReference type="Proteomes" id="UP001316189">
    <property type="component" value="Chromosome"/>
</dbReference>
<keyword evidence="3" id="KW-1185">Reference proteome</keyword>
<evidence type="ECO:0000313" key="2">
    <source>
        <dbReference type="EMBL" id="UUI74601.1"/>
    </source>
</evidence>
<reference evidence="2 3" key="1">
    <citation type="submission" date="2022-07" db="EMBL/GenBank/DDBJ databases">
        <title>Novel species in genus cellulomonas.</title>
        <authorList>
            <person name="Ye L."/>
        </authorList>
    </citation>
    <scope>NUCLEOTIDE SEQUENCE [LARGE SCALE GENOMIC DNA]</scope>
    <source>
        <strain evidence="3">zg-Y338</strain>
    </source>
</reference>
<proteinExistence type="inferred from homology"/>
<evidence type="ECO:0000256" key="1">
    <source>
        <dbReference type="ARBA" id="ARBA00005721"/>
    </source>
</evidence>
<gene>
    <name evidence="2" type="ORF">NP064_12460</name>
</gene>
<accession>A0ABY5KZE1</accession>
<dbReference type="InterPro" id="IPR005531">
    <property type="entry name" value="Asp23"/>
</dbReference>
<sequence>MADDLDEPGGRGSLRIADNVIARVAEMAALGVDGVAGPDGKAFGRGLPRSHSTVAGNRARVMLEIATLWPRSAADIAAEVRTQVGDQLSTLLDLQADSVGVEVMRVVQPPPRAKARVR</sequence>